<dbReference type="GeneID" id="93617773"/>
<sequence length="108" mass="12234">MKSLNSETIAKALKGGGLSSRQKISEARAAWDNDSFFFPNKDEFLLSWICTCFAKPNMKKLRFLQDRKRSTPFISVNLLGSASLLLQDIYSTSIAHHPTDLHLNMFQP</sequence>
<dbReference type="EMBL" id="CH476739">
    <property type="protein sequence ID" value="EIE86097.1"/>
    <property type="molecule type" value="Genomic_DNA"/>
</dbReference>
<reference evidence="1 2" key="1">
    <citation type="journal article" date="2009" name="PLoS Genet.">
        <title>Genomic analysis of the basal lineage fungus Rhizopus oryzae reveals a whole-genome duplication.</title>
        <authorList>
            <person name="Ma L.-J."/>
            <person name="Ibrahim A.S."/>
            <person name="Skory C."/>
            <person name="Grabherr M.G."/>
            <person name="Burger G."/>
            <person name="Butler M."/>
            <person name="Elias M."/>
            <person name="Idnurm A."/>
            <person name="Lang B.F."/>
            <person name="Sone T."/>
            <person name="Abe A."/>
            <person name="Calvo S.E."/>
            <person name="Corrochano L.M."/>
            <person name="Engels R."/>
            <person name="Fu J."/>
            <person name="Hansberg W."/>
            <person name="Kim J.-M."/>
            <person name="Kodira C.D."/>
            <person name="Koehrsen M.J."/>
            <person name="Liu B."/>
            <person name="Miranda-Saavedra D."/>
            <person name="O'Leary S."/>
            <person name="Ortiz-Castellanos L."/>
            <person name="Poulter R."/>
            <person name="Rodriguez-Romero J."/>
            <person name="Ruiz-Herrera J."/>
            <person name="Shen Y.-Q."/>
            <person name="Zeng Q."/>
            <person name="Galagan J."/>
            <person name="Birren B.W."/>
            <person name="Cuomo C.A."/>
            <person name="Wickes B.L."/>
        </authorList>
    </citation>
    <scope>NUCLEOTIDE SEQUENCE [LARGE SCALE GENOMIC DNA]</scope>
    <source>
        <strain evidence="2">RA 99-880 / ATCC MYA-4621 / FGSC 9543 / NRRL 43880</strain>
    </source>
</reference>
<name>I1CCB7_RHIO9</name>
<dbReference type="VEuPathDB" id="FungiDB:RO3G_10808"/>
<dbReference type="OrthoDB" id="160374at2759"/>
<proteinExistence type="predicted"/>
<organism evidence="1 2">
    <name type="scientific">Rhizopus delemar (strain RA 99-880 / ATCC MYA-4621 / FGSC 9543 / NRRL 43880)</name>
    <name type="common">Mucormycosis agent</name>
    <name type="synonym">Rhizopus arrhizus var. delemar</name>
    <dbReference type="NCBI Taxonomy" id="246409"/>
    <lineage>
        <taxon>Eukaryota</taxon>
        <taxon>Fungi</taxon>
        <taxon>Fungi incertae sedis</taxon>
        <taxon>Mucoromycota</taxon>
        <taxon>Mucoromycotina</taxon>
        <taxon>Mucoromycetes</taxon>
        <taxon>Mucorales</taxon>
        <taxon>Mucorineae</taxon>
        <taxon>Rhizopodaceae</taxon>
        <taxon>Rhizopus</taxon>
    </lineage>
</organism>
<accession>I1CCB7</accession>
<evidence type="ECO:0000313" key="1">
    <source>
        <dbReference type="EMBL" id="EIE86097.1"/>
    </source>
</evidence>
<keyword evidence="2" id="KW-1185">Reference proteome</keyword>
<protein>
    <submittedName>
        <fullName evidence="1">Uncharacterized protein</fullName>
    </submittedName>
</protein>
<dbReference type="AlphaFoldDB" id="I1CCB7"/>
<dbReference type="Proteomes" id="UP000009138">
    <property type="component" value="Unassembled WGS sequence"/>
</dbReference>
<evidence type="ECO:0000313" key="2">
    <source>
        <dbReference type="Proteomes" id="UP000009138"/>
    </source>
</evidence>
<dbReference type="InParanoid" id="I1CCB7"/>
<dbReference type="STRING" id="246409.I1CCB7"/>
<dbReference type="RefSeq" id="XP_067521493.1">
    <property type="nucleotide sequence ID" value="XM_067665392.1"/>
</dbReference>
<gene>
    <name evidence="1" type="ORF">RO3G_10808</name>
</gene>